<comment type="function">
    <text evidence="1">May be required for disulfide bond formation in some proteins.</text>
</comment>
<comment type="caution">
    <text evidence="5">The sequence shown here is derived from an EMBL/GenBank/DDBJ whole genome shotgun (WGS) entry which is preliminary data.</text>
</comment>
<dbReference type="Pfam" id="PF13462">
    <property type="entry name" value="Thioredoxin_4"/>
    <property type="match status" value="1"/>
</dbReference>
<dbReference type="InterPro" id="IPR006311">
    <property type="entry name" value="TAT_signal"/>
</dbReference>
<evidence type="ECO:0000256" key="1">
    <source>
        <dbReference type="ARBA" id="ARBA00003565"/>
    </source>
</evidence>
<dbReference type="PROSITE" id="PS51318">
    <property type="entry name" value="TAT"/>
    <property type="match status" value="1"/>
</dbReference>
<dbReference type="PANTHER" id="PTHR13887:SF56">
    <property type="entry name" value="THIOREDOXIN-LIKE REDUCTASE RV2466C"/>
    <property type="match status" value="1"/>
</dbReference>
<dbReference type="Proteomes" id="UP000249577">
    <property type="component" value="Unassembled WGS sequence"/>
</dbReference>
<organism evidence="5 6">
    <name type="scientific">Ancylobacter novellus</name>
    <name type="common">Thiobacillus novellus</name>
    <dbReference type="NCBI Taxonomy" id="921"/>
    <lineage>
        <taxon>Bacteria</taxon>
        <taxon>Pseudomonadati</taxon>
        <taxon>Pseudomonadota</taxon>
        <taxon>Alphaproteobacteria</taxon>
        <taxon>Hyphomicrobiales</taxon>
        <taxon>Xanthobacteraceae</taxon>
        <taxon>Ancylobacter</taxon>
    </lineage>
</organism>
<dbReference type="EMBL" id="QFPN01000004">
    <property type="protein sequence ID" value="PZQ16139.1"/>
    <property type="molecule type" value="Genomic_DNA"/>
</dbReference>
<dbReference type="Gene3D" id="3.40.30.10">
    <property type="entry name" value="Glutaredoxin"/>
    <property type="match status" value="1"/>
</dbReference>
<gene>
    <name evidence="5" type="ORF">DI565_10125</name>
</gene>
<dbReference type="SUPFAM" id="SSF52833">
    <property type="entry name" value="Thioredoxin-like"/>
    <property type="match status" value="1"/>
</dbReference>
<feature type="signal peptide" evidence="3">
    <location>
        <begin position="1"/>
        <end position="20"/>
    </location>
</feature>
<dbReference type="PANTHER" id="PTHR13887">
    <property type="entry name" value="GLUTATHIONE S-TRANSFERASE KAPPA"/>
    <property type="match status" value="1"/>
</dbReference>
<comment type="similarity">
    <text evidence="2">Belongs to the thioredoxin family. DsbA subfamily.</text>
</comment>
<reference evidence="5 6" key="1">
    <citation type="submission" date="2017-08" db="EMBL/GenBank/DDBJ databases">
        <title>Infants hospitalized years apart are colonized by the same room-sourced microbial strains.</title>
        <authorList>
            <person name="Brooks B."/>
            <person name="Olm M.R."/>
            <person name="Firek B.A."/>
            <person name="Baker R."/>
            <person name="Thomas B.C."/>
            <person name="Morowitz M.J."/>
            <person name="Banfield J.F."/>
        </authorList>
    </citation>
    <scope>NUCLEOTIDE SEQUENCE [LARGE SCALE GENOMIC DNA]</scope>
    <source>
        <strain evidence="5">S2_005_003_R2_43</strain>
    </source>
</reference>
<sequence>MTLTRRRLLETAALSAAAFAALSLAPKLGFLGEALAQAPDAQELMVAGPLGEKSEGKEDAPVTIIEYASTTCGHCAHFAATTFPKLKSDYIDTGKVRFILREFPLDPLSAAGFMLARCAGDDKYFAVVDLLFKEQKQWAYADKPVEGLQNLVKQIGVSEQAFNECLSNQEILDGVNWVRSRAAEKFGVNSTPTFFINGKIQRGALSFEDLKKVVDPLVDKKA</sequence>
<proteinExistence type="inferred from homology"/>
<dbReference type="InterPro" id="IPR013766">
    <property type="entry name" value="Thioredoxin_domain"/>
</dbReference>
<dbReference type="InterPro" id="IPR036249">
    <property type="entry name" value="Thioredoxin-like_sf"/>
</dbReference>
<evidence type="ECO:0000313" key="6">
    <source>
        <dbReference type="Proteomes" id="UP000249577"/>
    </source>
</evidence>
<name>A0A2W5KJC2_ANCNO</name>
<evidence type="ECO:0000256" key="2">
    <source>
        <dbReference type="ARBA" id="ARBA00005791"/>
    </source>
</evidence>
<evidence type="ECO:0000313" key="5">
    <source>
        <dbReference type="EMBL" id="PZQ16139.1"/>
    </source>
</evidence>
<keyword evidence="3" id="KW-0732">Signal</keyword>
<dbReference type="AlphaFoldDB" id="A0A2W5KJC2"/>
<protein>
    <submittedName>
        <fullName evidence="5">Disulfide bond formation protein DsbA</fullName>
    </submittedName>
</protein>
<evidence type="ECO:0000256" key="3">
    <source>
        <dbReference type="SAM" id="SignalP"/>
    </source>
</evidence>
<dbReference type="InterPro" id="IPR012336">
    <property type="entry name" value="Thioredoxin-like_fold"/>
</dbReference>
<dbReference type="PROSITE" id="PS51352">
    <property type="entry name" value="THIOREDOXIN_2"/>
    <property type="match status" value="1"/>
</dbReference>
<feature type="chain" id="PRO_5016076435" evidence="3">
    <location>
        <begin position="21"/>
        <end position="222"/>
    </location>
</feature>
<evidence type="ECO:0000259" key="4">
    <source>
        <dbReference type="PROSITE" id="PS51352"/>
    </source>
</evidence>
<feature type="domain" description="Thioredoxin" evidence="4">
    <location>
        <begin position="32"/>
        <end position="219"/>
    </location>
</feature>
<accession>A0A2W5KJC2</accession>